<organism evidence="3 6">
    <name type="scientific">Bradyrhizobium guangdongense</name>
    <dbReference type="NCBI Taxonomy" id="1325090"/>
    <lineage>
        <taxon>Bacteria</taxon>
        <taxon>Pseudomonadati</taxon>
        <taxon>Pseudomonadota</taxon>
        <taxon>Alphaproteobacteria</taxon>
        <taxon>Hyphomicrobiales</taxon>
        <taxon>Nitrobacteraceae</taxon>
        <taxon>Bradyrhizobium</taxon>
    </lineage>
</organism>
<dbReference type="RefSeq" id="WP_128967636.1">
    <property type="nucleotide sequence ID" value="NZ_BMHC01000002.1"/>
</dbReference>
<reference evidence="3" key="1">
    <citation type="journal article" date="2014" name="Int. J. Syst. Evol. Microbiol.">
        <title>Complete genome sequence of Corynebacterium casei LMG S-19264T (=DSM 44701T), isolated from a smear-ripened cheese.</title>
        <authorList>
            <consortium name="US DOE Joint Genome Institute (JGI-PGF)"/>
            <person name="Walter F."/>
            <person name="Albersmeier A."/>
            <person name="Kalinowski J."/>
            <person name="Ruckert C."/>
        </authorList>
    </citation>
    <scope>NUCLEOTIDE SEQUENCE</scope>
    <source>
        <strain evidence="3">CGMCC 1.15034</strain>
    </source>
</reference>
<dbReference type="EMBL" id="BMHC01000002">
    <property type="protein sequence ID" value="GGI21260.1"/>
    <property type="molecule type" value="Genomic_DNA"/>
</dbReference>
<dbReference type="InterPro" id="IPR036465">
    <property type="entry name" value="vWFA_dom_sf"/>
</dbReference>
<evidence type="ECO:0000259" key="2">
    <source>
        <dbReference type="PROSITE" id="PS50234"/>
    </source>
</evidence>
<dbReference type="PROSITE" id="PS50234">
    <property type="entry name" value="VWFA"/>
    <property type="match status" value="1"/>
</dbReference>
<evidence type="ECO:0000313" key="3">
    <source>
        <dbReference type="EMBL" id="GGI21260.1"/>
    </source>
</evidence>
<reference evidence="4 5" key="2">
    <citation type="submission" date="2018-06" db="EMBL/GenBank/DDBJ databases">
        <title>Comparative genomics of rhizobia nodulating Arachis hypogaea in China.</title>
        <authorList>
            <person name="Li Y."/>
        </authorList>
    </citation>
    <scope>NUCLEOTIDE SEQUENCE [LARGE SCALE GENOMIC DNA]</scope>
    <source>
        <strain evidence="4 5">CCBAU 51658</strain>
    </source>
</reference>
<feature type="domain" description="VWFA" evidence="2">
    <location>
        <begin position="149"/>
        <end position="442"/>
    </location>
</feature>
<feature type="transmembrane region" description="Helical" evidence="1">
    <location>
        <begin position="20"/>
        <end position="41"/>
    </location>
</feature>
<keyword evidence="1" id="KW-1133">Transmembrane helix</keyword>
<accession>A0A410VBL5</accession>
<dbReference type="EMBL" id="CP030057">
    <property type="protein sequence ID" value="QOZ62048.1"/>
    <property type="molecule type" value="Genomic_DNA"/>
</dbReference>
<gene>
    <name evidence="3" type="ORF">GCM10010987_13430</name>
    <name evidence="4" type="ORF">XH86_27400</name>
</gene>
<keyword evidence="1" id="KW-0472">Membrane</keyword>
<dbReference type="OrthoDB" id="7522752at2"/>
<evidence type="ECO:0000256" key="1">
    <source>
        <dbReference type="SAM" id="Phobius"/>
    </source>
</evidence>
<keyword evidence="5" id="KW-1185">Reference proteome</keyword>
<keyword evidence="1" id="KW-0812">Transmembrane</keyword>
<dbReference type="InterPro" id="IPR002035">
    <property type="entry name" value="VWF_A"/>
</dbReference>
<dbReference type="Pfam" id="PF13400">
    <property type="entry name" value="Tad"/>
    <property type="match status" value="1"/>
</dbReference>
<reference evidence="3" key="3">
    <citation type="submission" date="2022-12" db="EMBL/GenBank/DDBJ databases">
        <authorList>
            <person name="Sun Q."/>
            <person name="Zhou Y."/>
        </authorList>
    </citation>
    <scope>NUCLEOTIDE SEQUENCE</scope>
    <source>
        <strain evidence="3">CGMCC 1.15034</strain>
    </source>
</reference>
<dbReference type="AlphaFoldDB" id="A0A410VBL5"/>
<name>A0A410VBL5_9BRAD</name>
<dbReference type="InterPro" id="IPR028087">
    <property type="entry name" value="Tad_N"/>
</dbReference>
<evidence type="ECO:0000313" key="4">
    <source>
        <dbReference type="EMBL" id="QOZ62048.1"/>
    </source>
</evidence>
<dbReference type="Gene3D" id="3.40.50.410">
    <property type="entry name" value="von Willebrand factor, type A domain"/>
    <property type="match status" value="1"/>
</dbReference>
<dbReference type="Proteomes" id="UP000593880">
    <property type="component" value="Chromosome"/>
</dbReference>
<protein>
    <submittedName>
        <fullName evidence="4">Pilus assembly protein TadG</fullName>
    </submittedName>
</protein>
<evidence type="ECO:0000313" key="5">
    <source>
        <dbReference type="Proteomes" id="UP000593880"/>
    </source>
</evidence>
<dbReference type="Proteomes" id="UP000625079">
    <property type="component" value="Unassembled WGS sequence"/>
</dbReference>
<sequence>MLSNSSLMKRFRKDRRGNVAVIFGIMIIPVLSFAGAAIDYARASRAKATMQSVLDSVSLMVAKDLSSGLITTAQINSKAQTYFTALYTDTEAQSVSISAAYTQSSGSNGSTVQVSGSAKIQTAFMQIVGFPSLGFNANSTSTWGANLLRVALVLDNTGSMSQSGKMAALKPAAQQLVSQLSALAQNQGDVYISVVPFEVNVNVGTANSSATWLRWDQWDANNKDSWGRSYCSQSTYSWFARAECVGHGYSWSDGSPSTNKSSWNGCVADRDQSYDVSATAPSSLPTSFPANQEGNCPAAAILPLTYNWTNVNNTINAMSPNGATNQTIGLLWGWLSLLQQSPLNAPAESSNNQYQHIIILFTDGLNTADRWYGDGSSISTQVDSRMTTLCSAIKASGVVIYTVQIDTDGAGQSAVLPACASGPGNFFMLTQASQISSAFAAIGTSISQLRVSK</sequence>
<dbReference type="SUPFAM" id="SSF53300">
    <property type="entry name" value="vWA-like"/>
    <property type="match status" value="1"/>
</dbReference>
<proteinExistence type="predicted"/>
<evidence type="ECO:0000313" key="6">
    <source>
        <dbReference type="Proteomes" id="UP000625079"/>
    </source>
</evidence>